<evidence type="ECO:0000256" key="10">
    <source>
        <dbReference type="PROSITE-ProRule" id="PRU01240"/>
    </source>
</evidence>
<feature type="region of interest" description="Disordered" evidence="11">
    <location>
        <begin position="245"/>
        <end position="273"/>
    </location>
</feature>
<dbReference type="CDD" id="cd00306">
    <property type="entry name" value="Peptidases_S8_S53"/>
    <property type="match status" value="1"/>
</dbReference>
<feature type="active site" description="Charge relay system" evidence="10">
    <location>
        <position position="345"/>
    </location>
</feature>
<dbReference type="PRINTS" id="PR00723">
    <property type="entry name" value="SUBTILISIN"/>
</dbReference>
<dbReference type="GO" id="GO:0004252">
    <property type="term" value="F:serine-type endopeptidase activity"/>
    <property type="evidence" value="ECO:0007669"/>
    <property type="project" value="UniProtKB-UniRule"/>
</dbReference>
<dbReference type="InterPro" id="IPR050131">
    <property type="entry name" value="Peptidase_S8_subtilisin-like"/>
</dbReference>
<feature type="active site" description="Charge relay system" evidence="10">
    <location>
        <position position="98"/>
    </location>
</feature>
<reference evidence="14 15" key="1">
    <citation type="journal article" date="2019" name="Emerg. Microbes Infect.">
        <title>Comprehensive subspecies identification of 175 nontuberculous mycobacteria species based on 7547 genomic profiles.</title>
        <authorList>
            <person name="Matsumoto Y."/>
            <person name="Kinjo T."/>
            <person name="Motooka D."/>
            <person name="Nabeya D."/>
            <person name="Jung N."/>
            <person name="Uechi K."/>
            <person name="Horii T."/>
            <person name="Iida T."/>
            <person name="Fujita J."/>
            <person name="Nakamura S."/>
        </authorList>
    </citation>
    <scope>NUCLEOTIDE SEQUENCE [LARGE SCALE GENOMIC DNA]</scope>
    <source>
        <strain evidence="14 15">JCM 18439</strain>
    </source>
</reference>
<dbReference type="SUPFAM" id="SSF52743">
    <property type="entry name" value="Subtilisin-like"/>
    <property type="match status" value="1"/>
</dbReference>
<name>A0A1X0BNQ0_MYCCF</name>
<dbReference type="GO" id="GO:0005886">
    <property type="term" value="C:plasma membrane"/>
    <property type="evidence" value="ECO:0007669"/>
    <property type="project" value="UniProtKB-SubCell"/>
</dbReference>
<dbReference type="InterPro" id="IPR036852">
    <property type="entry name" value="Peptidase_S8/S53_dom_sf"/>
</dbReference>
<dbReference type="OrthoDB" id="9798386at2"/>
<keyword evidence="6 10" id="KW-0378">Hydrolase</keyword>
<evidence type="ECO:0000256" key="3">
    <source>
        <dbReference type="ARBA" id="ARBA00022475"/>
    </source>
</evidence>
<feature type="compositionally biased region" description="Pro residues" evidence="11">
    <location>
        <begin position="415"/>
        <end position="429"/>
    </location>
</feature>
<dbReference type="STRING" id="1249101.BST21_19075"/>
<evidence type="ECO:0000256" key="12">
    <source>
        <dbReference type="SAM" id="Phobius"/>
    </source>
</evidence>
<evidence type="ECO:0000256" key="8">
    <source>
        <dbReference type="ARBA" id="ARBA00022989"/>
    </source>
</evidence>
<dbReference type="RefSeq" id="WP_083005821.1">
    <property type="nucleotide sequence ID" value="NZ_AP022591.1"/>
</dbReference>
<feature type="signal peptide" evidence="13">
    <location>
        <begin position="1"/>
        <end position="28"/>
    </location>
</feature>
<dbReference type="Gene3D" id="3.40.50.200">
    <property type="entry name" value="Peptidase S8/S53 domain"/>
    <property type="match status" value="1"/>
</dbReference>
<keyword evidence="7 10" id="KW-0720">Serine protease</keyword>
<dbReference type="GO" id="GO:0006508">
    <property type="term" value="P:proteolysis"/>
    <property type="evidence" value="ECO:0007669"/>
    <property type="project" value="UniProtKB-KW"/>
</dbReference>
<dbReference type="InterPro" id="IPR023834">
    <property type="entry name" value="T7SS_pept_S8A_mycosin"/>
</dbReference>
<dbReference type="InterPro" id="IPR015500">
    <property type="entry name" value="Peptidase_S8_subtilisin-rel"/>
</dbReference>
<accession>A0A1X0BNQ0</accession>
<keyword evidence="3" id="KW-1003">Cell membrane</keyword>
<evidence type="ECO:0000256" key="1">
    <source>
        <dbReference type="ARBA" id="ARBA00004162"/>
    </source>
</evidence>
<comment type="subcellular location">
    <subcellularLocation>
        <location evidence="1">Cell membrane</location>
        <topology evidence="1">Single-pass membrane protein</topology>
    </subcellularLocation>
</comment>
<evidence type="ECO:0000256" key="5">
    <source>
        <dbReference type="ARBA" id="ARBA00022692"/>
    </source>
</evidence>
<feature type="chain" id="PRO_5043994266" evidence="13">
    <location>
        <begin position="29"/>
        <end position="468"/>
    </location>
</feature>
<protein>
    <submittedName>
        <fullName evidence="14">Type VII secretion-associated serine protease</fullName>
    </submittedName>
</protein>
<sequence>MRDGLRTVFAATAVGLTVLSMSCPMAQAITPPQVDPAVPPPSGAPGPVQPMTQRGPCVSAGVLPGTDPGAPGPNRKLLNLEGAWEYSRGDGQVVAVIDTGVRPGPRLPNVDPGGDFVAATDGLTDCDGHGTLVAGLIAGQPGPDGFSGVAPGARVLSIRSTSARFSPTESAENQAVARVALEVATLARAVVRAADLGARVINISAVTCLPATETVDQSQLGAALRYAAVEKDAVIVAAAGNNKAGLNPGSACPSNPLSDPGRPEDPRNWSGVTSVSIPSSWQPFVLSVGALTPEGRPTDFTMAGPWVDIAAPGQDVASVGNGDGGGLANALPDSQGRLFPLNGSSFAAAYVSGVAALVRSRFPQLTAEQVRDRLTAGAQGAARAPSNLTGFGLVDPVASLTWDVTAAIDDDADPEPQPVAAPPEPPTPDSTPKVVAFAGTGALALIAVVTAAMAVHRRRKLDNQPEAS</sequence>
<keyword evidence="4 10" id="KW-0645">Protease</keyword>
<dbReference type="KEGG" id="mcee:MCEL_29240"/>
<feature type="active site" description="Charge relay system" evidence="10">
    <location>
        <position position="129"/>
    </location>
</feature>
<comment type="similarity">
    <text evidence="2 10">Belongs to the peptidase S8 family.</text>
</comment>
<evidence type="ECO:0000313" key="15">
    <source>
        <dbReference type="Proteomes" id="UP000466431"/>
    </source>
</evidence>
<keyword evidence="15" id="KW-1185">Reference proteome</keyword>
<dbReference type="EMBL" id="AP022591">
    <property type="protein sequence ID" value="BBY44629.1"/>
    <property type="molecule type" value="Genomic_DNA"/>
</dbReference>
<dbReference type="AlphaFoldDB" id="A0A1X0BNQ0"/>
<evidence type="ECO:0000256" key="2">
    <source>
        <dbReference type="ARBA" id="ARBA00011073"/>
    </source>
</evidence>
<organism evidence="14 15">
    <name type="scientific">Mycolicibacterium celeriflavum</name>
    <name type="common">Mycobacterium celeriflavum</name>
    <dbReference type="NCBI Taxonomy" id="1249101"/>
    <lineage>
        <taxon>Bacteria</taxon>
        <taxon>Bacillati</taxon>
        <taxon>Actinomycetota</taxon>
        <taxon>Actinomycetes</taxon>
        <taxon>Mycobacteriales</taxon>
        <taxon>Mycobacteriaceae</taxon>
        <taxon>Mycolicibacterium</taxon>
    </lineage>
</organism>
<dbReference type="PROSITE" id="PS51257">
    <property type="entry name" value="PROKAR_LIPOPROTEIN"/>
    <property type="match status" value="1"/>
</dbReference>
<dbReference type="PANTHER" id="PTHR43806:SF11">
    <property type="entry name" value="CEREVISIN-RELATED"/>
    <property type="match status" value="1"/>
</dbReference>
<evidence type="ECO:0000256" key="9">
    <source>
        <dbReference type="ARBA" id="ARBA00023136"/>
    </source>
</evidence>
<dbReference type="InterPro" id="IPR022398">
    <property type="entry name" value="Peptidase_S8_His-AS"/>
</dbReference>
<proteinExistence type="inferred from homology"/>
<feature type="compositionally biased region" description="Pro residues" evidence="11">
    <location>
        <begin position="33"/>
        <end position="48"/>
    </location>
</feature>
<keyword evidence="5 12" id="KW-0812">Transmembrane</keyword>
<evidence type="ECO:0000256" key="7">
    <source>
        <dbReference type="ARBA" id="ARBA00022825"/>
    </source>
</evidence>
<feature type="region of interest" description="Disordered" evidence="11">
    <location>
        <begin position="409"/>
        <end position="434"/>
    </location>
</feature>
<dbReference type="PANTHER" id="PTHR43806">
    <property type="entry name" value="PEPTIDASE S8"/>
    <property type="match status" value="1"/>
</dbReference>
<dbReference type="Pfam" id="PF00082">
    <property type="entry name" value="Peptidase_S8"/>
    <property type="match status" value="1"/>
</dbReference>
<dbReference type="PROSITE" id="PS51892">
    <property type="entry name" value="SUBTILASE"/>
    <property type="match status" value="1"/>
</dbReference>
<dbReference type="PROSITE" id="PS00137">
    <property type="entry name" value="SUBTILASE_HIS"/>
    <property type="match status" value="1"/>
</dbReference>
<keyword evidence="13" id="KW-0732">Signal</keyword>
<feature type="transmembrane region" description="Helical" evidence="12">
    <location>
        <begin position="434"/>
        <end position="455"/>
    </location>
</feature>
<evidence type="ECO:0000313" key="14">
    <source>
        <dbReference type="EMBL" id="BBY44629.1"/>
    </source>
</evidence>
<evidence type="ECO:0000256" key="11">
    <source>
        <dbReference type="SAM" id="MobiDB-lite"/>
    </source>
</evidence>
<dbReference type="NCBIfam" id="TIGR03921">
    <property type="entry name" value="T7SS_mycosin"/>
    <property type="match status" value="1"/>
</dbReference>
<keyword evidence="8 12" id="KW-1133">Transmembrane helix</keyword>
<dbReference type="Proteomes" id="UP000466431">
    <property type="component" value="Chromosome"/>
</dbReference>
<feature type="region of interest" description="Disordered" evidence="11">
    <location>
        <begin position="32"/>
        <end position="52"/>
    </location>
</feature>
<evidence type="ECO:0000256" key="4">
    <source>
        <dbReference type="ARBA" id="ARBA00022670"/>
    </source>
</evidence>
<dbReference type="InterPro" id="IPR000209">
    <property type="entry name" value="Peptidase_S8/S53_dom"/>
</dbReference>
<evidence type="ECO:0000256" key="13">
    <source>
        <dbReference type="SAM" id="SignalP"/>
    </source>
</evidence>
<gene>
    <name evidence="14" type="ORF">MCEL_29240</name>
</gene>
<keyword evidence="9 12" id="KW-0472">Membrane</keyword>
<evidence type="ECO:0000256" key="6">
    <source>
        <dbReference type="ARBA" id="ARBA00022801"/>
    </source>
</evidence>